<organism evidence="13 14">
    <name type="scientific">Candidatus Yanofskybacteria bacterium RIFCSPHIGHO2_01_FULL_39_8b</name>
    <dbReference type="NCBI Taxonomy" id="1802659"/>
    <lineage>
        <taxon>Bacteria</taxon>
        <taxon>Candidatus Yanofskyibacteriota</taxon>
    </lineage>
</organism>
<gene>
    <name evidence="13" type="ORF">A2817_01550</name>
</gene>
<feature type="domain" description="Penicillin-binding protein dimerisation" evidence="12">
    <location>
        <begin position="87"/>
        <end position="241"/>
    </location>
</feature>
<dbReference type="GO" id="GO:0008658">
    <property type="term" value="F:penicillin binding"/>
    <property type="evidence" value="ECO:0007669"/>
    <property type="project" value="InterPro"/>
</dbReference>
<dbReference type="InterPro" id="IPR001460">
    <property type="entry name" value="PCN-bd_Tpept"/>
</dbReference>
<dbReference type="GO" id="GO:0009252">
    <property type="term" value="P:peptidoglycan biosynthetic process"/>
    <property type="evidence" value="ECO:0007669"/>
    <property type="project" value="UniProtKB-KW"/>
</dbReference>
<dbReference type="InterPro" id="IPR012338">
    <property type="entry name" value="Beta-lactam/transpept-like"/>
</dbReference>
<feature type="transmembrane region" description="Helical" evidence="10">
    <location>
        <begin position="43"/>
        <end position="63"/>
    </location>
</feature>
<protein>
    <recommendedName>
        <fullName evidence="15">Penicillin-binding protein 2</fullName>
    </recommendedName>
</protein>
<evidence type="ECO:0000313" key="13">
    <source>
        <dbReference type="EMBL" id="OGM99899.1"/>
    </source>
</evidence>
<comment type="subcellular location">
    <subcellularLocation>
        <location evidence="2">Cell membrane</location>
    </subcellularLocation>
    <subcellularLocation>
        <location evidence="1">Membrane</location>
        <topology evidence="1">Single-pass membrane protein</topology>
    </subcellularLocation>
</comment>
<dbReference type="InterPro" id="IPR005311">
    <property type="entry name" value="PBP_dimer"/>
</dbReference>
<dbReference type="GO" id="GO:0071972">
    <property type="term" value="F:peptidoglycan L,D-transpeptidase activity"/>
    <property type="evidence" value="ECO:0007669"/>
    <property type="project" value="TreeGrafter"/>
</dbReference>
<dbReference type="Pfam" id="PF03717">
    <property type="entry name" value="PBP_dimer"/>
    <property type="match status" value="1"/>
</dbReference>
<dbReference type="Pfam" id="PF00905">
    <property type="entry name" value="Transpeptidase"/>
    <property type="match status" value="1"/>
</dbReference>
<dbReference type="Gene3D" id="3.90.1310.10">
    <property type="entry name" value="Penicillin-binding protein 2a (Domain 2)"/>
    <property type="match status" value="1"/>
</dbReference>
<dbReference type="PANTHER" id="PTHR30627">
    <property type="entry name" value="PEPTIDOGLYCAN D,D-TRANSPEPTIDASE"/>
    <property type="match status" value="1"/>
</dbReference>
<keyword evidence="6" id="KW-0573">Peptidoglycan synthesis</keyword>
<dbReference type="GO" id="GO:0008360">
    <property type="term" value="P:regulation of cell shape"/>
    <property type="evidence" value="ECO:0007669"/>
    <property type="project" value="UniProtKB-KW"/>
</dbReference>
<name>A0A1F8EHR3_9BACT</name>
<keyword evidence="4 10" id="KW-0812">Transmembrane</keyword>
<sequence>MFSRKSKNYSISFDSENWVTPEETLLDSSSHYSDIEQPISGSIFRFFVILFVTVFIILAIFIFKIAIVEHEQFAKLAIQNKSANFPLPPPRGLIMDYKGQALVKNVPVFNLLAVTRELKENQEVIAENINKIAKILEQDQEEFSRDVREQIKTSSTFVAYNDLNKDQAIEIKYLNFPGFYIIPDTKREYINGNKFSQVVGYVGKVSREDLGSDNYYFTTDVVGRLGIENYYEKYIRGKHGNIFFSNGETDYLTKDSEPGQNIVLNIDYDLQVKLHDEIFAVLQDSGLSRGSAIVQNPKTGAVLALVSFPDFNNNIFNSGISDNDYRRLFESGAKPLLNRIISGLYNPGSTIKPLIGMTALQEDIINPQDIINDCVSIVISNPYNLETAYTFKNWRTEYGPFNLKRAIANSCNIYFFTVGGGHEKIKGLGIEKIVKYLKASFANLSLGIDLPGEINGFVPTPDWKLKEKGEPWYLGDTYNISIGQGDLLVTPLWLNGYISAIANGGNIYKPKVAQAIMDGDNIIEKLESEIIGSLPFSREVINEMQAAMRETVLSGTAQVFKDLPVKIAAKTGTAEVQKGKTVNSLFTMFGPYEDPDLTMTILIEGATTQQGLAIRAAHNVLRWYFGEIKN</sequence>
<keyword evidence="9" id="KW-0961">Cell wall biogenesis/degradation</keyword>
<evidence type="ECO:0000256" key="1">
    <source>
        <dbReference type="ARBA" id="ARBA00004167"/>
    </source>
</evidence>
<proteinExistence type="predicted"/>
<evidence type="ECO:0000256" key="6">
    <source>
        <dbReference type="ARBA" id="ARBA00022984"/>
    </source>
</evidence>
<evidence type="ECO:0000256" key="10">
    <source>
        <dbReference type="SAM" id="Phobius"/>
    </source>
</evidence>
<dbReference type="EMBL" id="MGIZ01000007">
    <property type="protein sequence ID" value="OGM99899.1"/>
    <property type="molecule type" value="Genomic_DNA"/>
</dbReference>
<comment type="caution">
    <text evidence="13">The sequence shown here is derived from an EMBL/GenBank/DDBJ whole genome shotgun (WGS) entry which is preliminary data.</text>
</comment>
<keyword evidence="5" id="KW-0133">Cell shape</keyword>
<dbReference type="InterPro" id="IPR036138">
    <property type="entry name" value="PBP_dimer_sf"/>
</dbReference>
<dbReference type="PANTHER" id="PTHR30627:SF2">
    <property type="entry name" value="PEPTIDOGLYCAN D,D-TRANSPEPTIDASE MRDA"/>
    <property type="match status" value="1"/>
</dbReference>
<keyword evidence="8 10" id="KW-0472">Membrane</keyword>
<evidence type="ECO:0000256" key="8">
    <source>
        <dbReference type="ARBA" id="ARBA00023136"/>
    </source>
</evidence>
<keyword evidence="3" id="KW-1003">Cell membrane</keyword>
<evidence type="ECO:0000256" key="5">
    <source>
        <dbReference type="ARBA" id="ARBA00022960"/>
    </source>
</evidence>
<keyword evidence="7 10" id="KW-1133">Transmembrane helix</keyword>
<dbReference type="SUPFAM" id="SSF56519">
    <property type="entry name" value="Penicillin binding protein dimerisation domain"/>
    <property type="match status" value="1"/>
</dbReference>
<evidence type="ECO:0000256" key="3">
    <source>
        <dbReference type="ARBA" id="ARBA00022475"/>
    </source>
</evidence>
<dbReference type="Gene3D" id="3.40.710.10">
    <property type="entry name" value="DD-peptidase/beta-lactamase superfamily"/>
    <property type="match status" value="1"/>
</dbReference>
<evidence type="ECO:0008006" key="15">
    <source>
        <dbReference type="Google" id="ProtNLM"/>
    </source>
</evidence>
<feature type="domain" description="Penicillin-binding protein transpeptidase" evidence="11">
    <location>
        <begin position="290"/>
        <end position="617"/>
    </location>
</feature>
<evidence type="ECO:0000256" key="9">
    <source>
        <dbReference type="ARBA" id="ARBA00023316"/>
    </source>
</evidence>
<dbReference type="InterPro" id="IPR050515">
    <property type="entry name" value="Beta-lactam/transpept"/>
</dbReference>
<evidence type="ECO:0000259" key="11">
    <source>
        <dbReference type="Pfam" id="PF00905"/>
    </source>
</evidence>
<evidence type="ECO:0000256" key="4">
    <source>
        <dbReference type="ARBA" id="ARBA00022692"/>
    </source>
</evidence>
<accession>A0A1F8EHR3</accession>
<dbReference type="GO" id="GO:0005886">
    <property type="term" value="C:plasma membrane"/>
    <property type="evidence" value="ECO:0007669"/>
    <property type="project" value="UniProtKB-SubCell"/>
</dbReference>
<dbReference type="AlphaFoldDB" id="A0A1F8EHR3"/>
<reference evidence="13 14" key="1">
    <citation type="journal article" date="2016" name="Nat. Commun.">
        <title>Thousands of microbial genomes shed light on interconnected biogeochemical processes in an aquifer system.</title>
        <authorList>
            <person name="Anantharaman K."/>
            <person name="Brown C.T."/>
            <person name="Hug L.A."/>
            <person name="Sharon I."/>
            <person name="Castelle C.J."/>
            <person name="Probst A.J."/>
            <person name="Thomas B.C."/>
            <person name="Singh A."/>
            <person name="Wilkins M.J."/>
            <person name="Karaoz U."/>
            <person name="Brodie E.L."/>
            <person name="Williams K.H."/>
            <person name="Hubbard S.S."/>
            <person name="Banfield J.F."/>
        </authorList>
    </citation>
    <scope>NUCLEOTIDE SEQUENCE [LARGE SCALE GENOMIC DNA]</scope>
</reference>
<evidence type="ECO:0000259" key="12">
    <source>
        <dbReference type="Pfam" id="PF03717"/>
    </source>
</evidence>
<dbReference type="SUPFAM" id="SSF56601">
    <property type="entry name" value="beta-lactamase/transpeptidase-like"/>
    <property type="match status" value="1"/>
</dbReference>
<evidence type="ECO:0000256" key="2">
    <source>
        <dbReference type="ARBA" id="ARBA00004236"/>
    </source>
</evidence>
<dbReference type="Proteomes" id="UP000177594">
    <property type="component" value="Unassembled WGS sequence"/>
</dbReference>
<dbReference type="GO" id="GO:0071555">
    <property type="term" value="P:cell wall organization"/>
    <property type="evidence" value="ECO:0007669"/>
    <property type="project" value="UniProtKB-KW"/>
</dbReference>
<evidence type="ECO:0000313" key="14">
    <source>
        <dbReference type="Proteomes" id="UP000177594"/>
    </source>
</evidence>
<evidence type="ECO:0000256" key="7">
    <source>
        <dbReference type="ARBA" id="ARBA00022989"/>
    </source>
</evidence>